<comment type="caution">
    <text evidence="4">The sequence shown here is derived from an EMBL/GenBank/DDBJ whole genome shotgun (WGS) entry which is preliminary data.</text>
</comment>
<dbReference type="InterPro" id="IPR042070">
    <property type="entry name" value="PucR_C-HTH_sf"/>
</dbReference>
<dbReference type="Proteomes" id="UP000886814">
    <property type="component" value="Unassembled WGS sequence"/>
</dbReference>
<dbReference type="InterPro" id="IPR041522">
    <property type="entry name" value="CdaR_GGDEF"/>
</dbReference>
<evidence type="ECO:0000259" key="3">
    <source>
        <dbReference type="Pfam" id="PF17853"/>
    </source>
</evidence>
<dbReference type="PANTHER" id="PTHR33744:SF15">
    <property type="entry name" value="CARBOHYDRATE DIACID REGULATOR"/>
    <property type="match status" value="1"/>
</dbReference>
<evidence type="ECO:0000256" key="1">
    <source>
        <dbReference type="ARBA" id="ARBA00006754"/>
    </source>
</evidence>
<feature type="domain" description="PucR C-terminal helix-turn-helix" evidence="2">
    <location>
        <begin position="439"/>
        <end position="495"/>
    </location>
</feature>
<dbReference type="Pfam" id="PF17853">
    <property type="entry name" value="GGDEF_2"/>
    <property type="match status" value="1"/>
</dbReference>
<evidence type="ECO:0000259" key="2">
    <source>
        <dbReference type="Pfam" id="PF13556"/>
    </source>
</evidence>
<dbReference type="AlphaFoldDB" id="A0A9D1PGD0"/>
<feature type="domain" description="CdaR GGDEF-like" evidence="3">
    <location>
        <begin position="269"/>
        <end position="385"/>
    </location>
</feature>
<sequence length="504" mass="58126">MQLPASYLLNYIKQYLDDEISLDEADDFLVDPPSFYQGERHLRSHTMYLASGDEVVSNLLMDLGAFLLYTGKAAFKATIHVYHIREGVNLFFLSNVLQNLFLQMENWERSLADLVLENGTLNDLLHLAAAPFQNPLGIMNTEFQIIAEYGCEPYSSEDKETNSPYLRPETVNFLKSDELYAAVEDYQKPFLFPAGSLSRSFLCINLFYRDAFVGRLSMMEWKNKIQPWHSYFLELIRKYVMPLYIRELSQSETQNKLHRLFGELLKGGDLSWEELDSLVQVLNRSDEGQYMCVCIHPSEADFENNTLEYFARKLEDELPCTLCIAFDNEIGLLGNMAAYAGGKQEFEERLVYFLRDSNFRAGTGRVFTNLADAPFSYRQAAIALDYGMGKNPYIWKHEFDQYVLSYLVDYCLKEFPSSFLCAPGLLTLKQRDQETGSDLYHTLKVYIENGKNAVQTARKLSIHRGTLIYRLEKITELTGIDLDSWQELMYLSLSYLLADHDISS</sequence>
<dbReference type="PANTHER" id="PTHR33744">
    <property type="entry name" value="CARBOHYDRATE DIACID REGULATOR"/>
    <property type="match status" value="1"/>
</dbReference>
<gene>
    <name evidence="4" type="ORF">H9747_14575</name>
</gene>
<dbReference type="Gene3D" id="1.10.10.2840">
    <property type="entry name" value="PucR C-terminal helix-turn-helix domain"/>
    <property type="match status" value="1"/>
</dbReference>
<reference evidence="4" key="2">
    <citation type="submission" date="2021-04" db="EMBL/GenBank/DDBJ databases">
        <authorList>
            <person name="Gilroy R."/>
        </authorList>
    </citation>
    <scope>NUCLEOTIDE SEQUENCE</scope>
    <source>
        <strain evidence="4">CHK195-9823</strain>
    </source>
</reference>
<dbReference type="InterPro" id="IPR025736">
    <property type="entry name" value="PucR_C-HTH_dom"/>
</dbReference>
<protein>
    <submittedName>
        <fullName evidence="4">Helix-turn-helix domain-containing protein</fullName>
    </submittedName>
</protein>
<accession>A0A9D1PGD0</accession>
<evidence type="ECO:0000313" key="4">
    <source>
        <dbReference type="EMBL" id="HIV40195.1"/>
    </source>
</evidence>
<reference evidence="4" key="1">
    <citation type="journal article" date="2021" name="PeerJ">
        <title>Extensive microbial diversity within the chicken gut microbiome revealed by metagenomics and culture.</title>
        <authorList>
            <person name="Gilroy R."/>
            <person name="Ravi A."/>
            <person name="Getino M."/>
            <person name="Pursley I."/>
            <person name="Horton D.L."/>
            <person name="Alikhan N.F."/>
            <person name="Baker D."/>
            <person name="Gharbi K."/>
            <person name="Hall N."/>
            <person name="Watson M."/>
            <person name="Adriaenssens E.M."/>
            <person name="Foster-Nyarko E."/>
            <person name="Jarju S."/>
            <person name="Secka A."/>
            <person name="Antonio M."/>
            <person name="Oren A."/>
            <person name="Chaudhuri R.R."/>
            <person name="La Ragione R."/>
            <person name="Hildebrand F."/>
            <person name="Pallen M.J."/>
        </authorList>
    </citation>
    <scope>NUCLEOTIDE SEQUENCE</scope>
    <source>
        <strain evidence="4">CHK195-9823</strain>
    </source>
</reference>
<dbReference type="EMBL" id="DXIQ01000102">
    <property type="protein sequence ID" value="HIV40195.1"/>
    <property type="molecule type" value="Genomic_DNA"/>
</dbReference>
<evidence type="ECO:0000313" key="5">
    <source>
        <dbReference type="Proteomes" id="UP000886814"/>
    </source>
</evidence>
<dbReference type="Pfam" id="PF13556">
    <property type="entry name" value="HTH_30"/>
    <property type="match status" value="1"/>
</dbReference>
<proteinExistence type="inferred from homology"/>
<dbReference type="InterPro" id="IPR051448">
    <property type="entry name" value="CdaR-like_regulators"/>
</dbReference>
<organism evidence="4 5">
    <name type="scientific">Candidatus Blautia stercorigallinarum</name>
    <dbReference type="NCBI Taxonomy" id="2838501"/>
    <lineage>
        <taxon>Bacteria</taxon>
        <taxon>Bacillati</taxon>
        <taxon>Bacillota</taxon>
        <taxon>Clostridia</taxon>
        <taxon>Lachnospirales</taxon>
        <taxon>Lachnospiraceae</taxon>
        <taxon>Blautia</taxon>
    </lineage>
</organism>
<name>A0A9D1PGD0_9FIRM</name>
<comment type="similarity">
    <text evidence="1">Belongs to the CdaR family.</text>
</comment>